<dbReference type="SUPFAM" id="SSF56925">
    <property type="entry name" value="OMPA-like"/>
    <property type="match status" value="2"/>
</dbReference>
<feature type="signal peptide" evidence="4">
    <location>
        <begin position="1"/>
        <end position="24"/>
    </location>
</feature>
<feature type="region of interest" description="Disordered" evidence="3">
    <location>
        <begin position="660"/>
        <end position="713"/>
    </location>
</feature>
<feature type="coiled-coil region" evidence="2">
    <location>
        <begin position="425"/>
        <end position="513"/>
    </location>
</feature>
<dbReference type="InterPro" id="IPR011250">
    <property type="entry name" value="OMP/PagP_B-barrel"/>
</dbReference>
<gene>
    <name evidence="6" type="ORF">GGR27_002110</name>
</gene>
<evidence type="ECO:0000256" key="3">
    <source>
        <dbReference type="SAM" id="MobiDB-lite"/>
    </source>
</evidence>
<keyword evidence="1 4" id="KW-0732">Signal</keyword>
<keyword evidence="7" id="KW-1185">Reference proteome</keyword>
<dbReference type="InterPro" id="IPR027385">
    <property type="entry name" value="Beta-barrel_OMP"/>
</dbReference>
<sequence length="713" mass="78622">MKINILPKTLLMLVAFATSAGVSAQVSGLSYTLQPTANYNWFDNQSGLDDAFMYGGRLGLGFGENVELRGLYMQSLSSSTNFGDFDFGTDAFDDLGENDVDITRYGGEVKLNLSQGRFLPYLTLGAGIQEFELDGGDSPNLQSETIYAAAGLGVTLSIFDRLTLNVEARNTSFNQNAIQNLVSADDRDRINLDPTDFTSDRLYNWSLGAGLQFYLGGRRPGTLSDVDRAYAETFNSGFRNVSLLVEPTLSRINWDDAMPYQDTYLGGASLGLDFGPLVGARLFYYRSMEDDEINLDFDDLSMYGADFRFRLTSVTTGLSPFLTVGGGYIDVQDDYLDRNGEFGLAPSQAFATGGGGISLNITPNFRLTGTYRALLTSASDVEDINGTDQIRVSNQWSAGVNLAFGKRAKRPDAVFASTAEARLKAQQTEDQIKMQAAMAEQARKNAEATNQLKADYEVRLMELNDDLDQARINRDTALIASLESELEETEEVIDELGDRSEDYVKTIEQAQSDSMSLRVRADSENLAASRRINAAPATVQSRQNFNVNNGGNGRISLTPAELEGLIEEIFEGINDGMQMLPPPPGMSGQNFQFRANGTGTDSTSVRQMERDIANLRSSIDELRKESARAREDDKASIRKEMKQSTDEILKEIRDMRSDVTRQMDSKLDMTDKERKRMDKEAADDVKEAARAAEKEAEEAAKAAEKAAKKNRNN</sequence>
<accession>A0ABX0XBZ7</accession>
<name>A0ABX0XBZ7_9BACT</name>
<reference evidence="6 7" key="1">
    <citation type="submission" date="2020-03" db="EMBL/GenBank/DDBJ databases">
        <title>Genomic Encyclopedia of Type Strains, Phase IV (KMG-IV): sequencing the most valuable type-strain genomes for metagenomic binning, comparative biology and taxonomic classification.</title>
        <authorList>
            <person name="Goeker M."/>
        </authorList>
    </citation>
    <scope>NUCLEOTIDE SEQUENCE [LARGE SCALE GENOMIC DNA]</scope>
    <source>
        <strain evidence="6 7">DSM 105096</strain>
    </source>
</reference>
<organism evidence="6 7">
    <name type="scientific">Neolewinella antarctica</name>
    <dbReference type="NCBI Taxonomy" id="442734"/>
    <lineage>
        <taxon>Bacteria</taxon>
        <taxon>Pseudomonadati</taxon>
        <taxon>Bacteroidota</taxon>
        <taxon>Saprospiria</taxon>
        <taxon>Saprospirales</taxon>
        <taxon>Lewinellaceae</taxon>
        <taxon>Neolewinella</taxon>
    </lineage>
</organism>
<feature type="domain" description="Outer membrane protein beta-barrel" evidence="5">
    <location>
        <begin position="10"/>
        <end position="213"/>
    </location>
</feature>
<protein>
    <submittedName>
        <fullName evidence="6">Opacity protein-like surface antigen</fullName>
    </submittedName>
</protein>
<dbReference type="Pfam" id="PF13505">
    <property type="entry name" value="OMP_b-brl"/>
    <property type="match status" value="1"/>
</dbReference>
<evidence type="ECO:0000256" key="2">
    <source>
        <dbReference type="SAM" id="Coils"/>
    </source>
</evidence>
<feature type="coiled-coil region" evidence="2">
    <location>
        <begin position="605"/>
        <end position="632"/>
    </location>
</feature>
<evidence type="ECO:0000259" key="5">
    <source>
        <dbReference type="Pfam" id="PF13505"/>
    </source>
</evidence>
<evidence type="ECO:0000256" key="1">
    <source>
        <dbReference type="ARBA" id="ARBA00022729"/>
    </source>
</evidence>
<proteinExistence type="predicted"/>
<feature type="compositionally biased region" description="Basic and acidic residues" evidence="3">
    <location>
        <begin position="660"/>
        <end position="707"/>
    </location>
</feature>
<evidence type="ECO:0000256" key="4">
    <source>
        <dbReference type="SAM" id="SignalP"/>
    </source>
</evidence>
<keyword evidence="2" id="KW-0175">Coiled coil</keyword>
<comment type="caution">
    <text evidence="6">The sequence shown here is derived from an EMBL/GenBank/DDBJ whole genome shotgun (WGS) entry which is preliminary data.</text>
</comment>
<dbReference type="RefSeq" id="WP_168037369.1">
    <property type="nucleotide sequence ID" value="NZ_JAATJH010000003.1"/>
</dbReference>
<dbReference type="Proteomes" id="UP000770785">
    <property type="component" value="Unassembled WGS sequence"/>
</dbReference>
<feature type="chain" id="PRO_5046010810" evidence="4">
    <location>
        <begin position="25"/>
        <end position="713"/>
    </location>
</feature>
<evidence type="ECO:0000313" key="7">
    <source>
        <dbReference type="Proteomes" id="UP000770785"/>
    </source>
</evidence>
<dbReference type="Gene3D" id="2.40.160.20">
    <property type="match status" value="2"/>
</dbReference>
<dbReference type="EMBL" id="JAATJH010000003">
    <property type="protein sequence ID" value="NJC26600.1"/>
    <property type="molecule type" value="Genomic_DNA"/>
</dbReference>
<evidence type="ECO:0000313" key="6">
    <source>
        <dbReference type="EMBL" id="NJC26600.1"/>
    </source>
</evidence>